<evidence type="ECO:0000313" key="12">
    <source>
        <dbReference type="EMBL" id="CBY32597.1"/>
    </source>
</evidence>
<evidence type="ECO:0000256" key="2">
    <source>
        <dbReference type="ARBA" id="ARBA00022729"/>
    </source>
</evidence>
<feature type="domain" description="Fibronectin type-III" evidence="11">
    <location>
        <begin position="409"/>
        <end position="512"/>
    </location>
</feature>
<dbReference type="SMART" id="SM00179">
    <property type="entry name" value="EGF_CA"/>
    <property type="match status" value="4"/>
</dbReference>
<dbReference type="PROSITE" id="PS01186">
    <property type="entry name" value="EGF_2"/>
    <property type="match status" value="1"/>
</dbReference>
<dbReference type="Gene3D" id="2.10.25.10">
    <property type="entry name" value="Laminin"/>
    <property type="match status" value="4"/>
</dbReference>
<keyword evidence="5 7" id="KW-1015">Disulfide bond</keyword>
<dbReference type="InterPro" id="IPR036116">
    <property type="entry name" value="FN3_sf"/>
</dbReference>
<dbReference type="SUPFAM" id="SSF57196">
    <property type="entry name" value="EGF/Laminin"/>
    <property type="match status" value="2"/>
</dbReference>
<keyword evidence="9" id="KW-0472">Membrane</keyword>
<evidence type="ECO:0000256" key="3">
    <source>
        <dbReference type="ARBA" id="ARBA00022737"/>
    </source>
</evidence>
<gene>
    <name evidence="12" type="ORF">GSOID_T00031937001</name>
</gene>
<keyword evidence="1 7" id="KW-0245">EGF-like domain</keyword>
<dbReference type="SUPFAM" id="SSF49265">
    <property type="entry name" value="Fibronectin type III"/>
    <property type="match status" value="1"/>
</dbReference>
<feature type="transmembrane region" description="Helical" evidence="9">
    <location>
        <begin position="1002"/>
        <end position="1029"/>
    </location>
</feature>
<feature type="domain" description="EGF-like" evidence="10">
    <location>
        <begin position="947"/>
        <end position="984"/>
    </location>
</feature>
<dbReference type="InterPro" id="IPR003961">
    <property type="entry name" value="FN3_dom"/>
</dbReference>
<feature type="disulfide bond" evidence="7">
    <location>
        <begin position="974"/>
        <end position="983"/>
    </location>
</feature>
<dbReference type="InterPro" id="IPR049883">
    <property type="entry name" value="NOTCH1_EGF-like"/>
</dbReference>
<dbReference type="InterPro" id="IPR009030">
    <property type="entry name" value="Growth_fac_rcpt_cys_sf"/>
</dbReference>
<dbReference type="CDD" id="cd00063">
    <property type="entry name" value="FN3"/>
    <property type="match status" value="1"/>
</dbReference>
<dbReference type="InterPro" id="IPR000152">
    <property type="entry name" value="EGF-type_Asp/Asn_hydroxyl_site"/>
</dbReference>
<dbReference type="Proteomes" id="UP000011014">
    <property type="component" value="Unassembled WGS sequence"/>
</dbReference>
<proteinExistence type="predicted"/>
<keyword evidence="6" id="KW-0325">Glycoprotein</keyword>
<dbReference type="InterPro" id="IPR018097">
    <property type="entry name" value="EGF_Ca-bd_CS"/>
</dbReference>
<dbReference type="SMART" id="SM00060">
    <property type="entry name" value="FN3"/>
    <property type="match status" value="2"/>
</dbReference>
<sequence length="1228" mass="139301">MQGPSGSQVLQNMGITQNGQNQGDQATKTENGEENFNQTEYLRNLQLNPPEDLKAVPLDPQTIEVTWKIPTNLRRDKLRFQILLKYFNARQSESLATSLAINQLYLSQDDTKPTIDDLVGGKFILKNLTRNIEYRISLQTMINYMVNDTDKPGLMKPVEKVSYPSNWVIVDTASKIFTGMFNFTQISWDDAYLDPINDRTQERADEVRTIVKRTVEEISQEFLSSGDVHFSQSPKNRTYAKVDMFFKLDAAARVSDLNSRIRHVWPSGENRGLDFFSIEISDFDECGTMWDDCNRDAECTNIEGAFRCECLPGYFDQSNVLFLPMGRICKDTSVEELLTRPTERPLDANGQAAFINSRFESQHDRNSAAVDFASRLGLANLPNPNLPSGTYDILPNKLKPGKWTDGIDWPGPLSVRARTTGPTSLFISWRIIDHDTYGSRFFYVLAYHDVGANEVKWNEWLLGSKVDKVEVDGLTQNRQYNLKVGVRKMDINVGENITTAWSDVATGETFIASYNARTILSKSKWNQDLKNKFSGAHLKMVSRLQTNSKQLFSSPAMNYGGKDLTSKFLKSDDFRFESSELKHVVVFWRFYFKPLAKSWEAPDLEQLLKDMLSGEIISKYNLRSVPKFGDDNLLARNSKYMRIFDIDECATDQHDCDMNARCINSPGDFKCVCKSNFDDVSAPYPPGRYCKINPDKPVIDYDDYIDTAVDTSMPEGSKAAELLAGQRPKNEHNYNHGVWLRKYSLCSPLNPQMTQPAVYVKSGSSEKCEPVFIYKSSATLALSEEQKKSYKPNDVYDRESFTYKNLTLKMDSQISDLLKFELGAEFVKSSVLGLRLSDRREMAIEVDFLVFLQRREANSTAAYKQYNPNQLQRVLWETFSEYRPGNGDFQFQFDKSDTTATDLNECLTKMHDCDKQADCINTVGGFECSCKPGFKDSSRKGVGRKCQDQCLPSPCKNGQQCLKTNLVGMPVCKCKSPYRGEFCEIIDPLRKLPSFGTKSPTAALVLIIVVGLILLLAIPLFAMFCCFFCPVKTKYSRMLDERMKKNNTLAERQKLRREEEEKRLEDIYKQRKIKEEPENLLATSQRMMESTSIMEMKNKDEDEEVSDTEPQTTHVGFQQLVNSADDINAEESKTEKNSEGIGSLMADILAIGAKKVSDDEKVLVEEETFQESTAPEKTEALETYAETTVNSHALITETNNDTSSSDSESSASITTYSGSETITESRQN</sequence>
<dbReference type="AlphaFoldDB" id="E4YAL0"/>
<dbReference type="CDD" id="cd00054">
    <property type="entry name" value="EGF_CA"/>
    <property type="match status" value="3"/>
</dbReference>
<keyword evidence="9" id="KW-1133">Transmembrane helix</keyword>
<dbReference type="SMART" id="SM00181">
    <property type="entry name" value="EGF"/>
    <property type="match status" value="4"/>
</dbReference>
<evidence type="ECO:0000256" key="5">
    <source>
        <dbReference type="ARBA" id="ARBA00023157"/>
    </source>
</evidence>
<comment type="caution">
    <text evidence="7">Lacks conserved residue(s) required for the propagation of feature annotation.</text>
</comment>
<evidence type="ECO:0000256" key="6">
    <source>
        <dbReference type="ARBA" id="ARBA00023180"/>
    </source>
</evidence>
<evidence type="ECO:0000259" key="10">
    <source>
        <dbReference type="PROSITE" id="PS50026"/>
    </source>
</evidence>
<keyword evidence="9" id="KW-0812">Transmembrane</keyword>
<dbReference type="PANTHER" id="PTHR24039">
    <property type="entry name" value="FIBRILLIN-RELATED"/>
    <property type="match status" value="1"/>
</dbReference>
<dbReference type="InterPro" id="IPR013783">
    <property type="entry name" value="Ig-like_fold"/>
</dbReference>
<feature type="domain" description="EGF-like" evidence="10">
    <location>
        <begin position="902"/>
        <end position="940"/>
    </location>
</feature>
<evidence type="ECO:0000256" key="1">
    <source>
        <dbReference type="ARBA" id="ARBA00022536"/>
    </source>
</evidence>
<keyword evidence="4" id="KW-0106">Calcium</keyword>
<feature type="compositionally biased region" description="Low complexity" evidence="8">
    <location>
        <begin position="1195"/>
        <end position="1219"/>
    </location>
</feature>
<organism evidence="12">
    <name type="scientific">Oikopleura dioica</name>
    <name type="common">Tunicate</name>
    <dbReference type="NCBI Taxonomy" id="34765"/>
    <lineage>
        <taxon>Eukaryota</taxon>
        <taxon>Metazoa</taxon>
        <taxon>Chordata</taxon>
        <taxon>Tunicata</taxon>
        <taxon>Appendicularia</taxon>
        <taxon>Copelata</taxon>
        <taxon>Oikopleuridae</taxon>
        <taxon>Oikopleura</taxon>
    </lineage>
</organism>
<name>E4YAL0_OIKDI</name>
<keyword evidence="3" id="KW-0677">Repeat</keyword>
<evidence type="ECO:0000256" key="9">
    <source>
        <dbReference type="SAM" id="Phobius"/>
    </source>
</evidence>
<accession>E4YAL0</accession>
<evidence type="ECO:0000256" key="8">
    <source>
        <dbReference type="SAM" id="MobiDB-lite"/>
    </source>
</evidence>
<reference evidence="12" key="1">
    <citation type="journal article" date="2010" name="Science">
        <title>Plasticity of animal genome architecture unmasked by rapid evolution of a pelagic tunicate.</title>
        <authorList>
            <person name="Denoeud F."/>
            <person name="Henriet S."/>
            <person name="Mungpakdee S."/>
            <person name="Aury J.M."/>
            <person name="Da Silva C."/>
            <person name="Brinkmann H."/>
            <person name="Mikhaleva J."/>
            <person name="Olsen L.C."/>
            <person name="Jubin C."/>
            <person name="Canestro C."/>
            <person name="Bouquet J.M."/>
            <person name="Danks G."/>
            <person name="Poulain J."/>
            <person name="Campsteijn C."/>
            <person name="Adamski M."/>
            <person name="Cross I."/>
            <person name="Yadetie F."/>
            <person name="Muffato M."/>
            <person name="Louis A."/>
            <person name="Butcher S."/>
            <person name="Tsagkogeorga G."/>
            <person name="Konrad A."/>
            <person name="Singh S."/>
            <person name="Jensen M.F."/>
            <person name="Cong E.H."/>
            <person name="Eikeseth-Otteraa H."/>
            <person name="Noel B."/>
            <person name="Anthouard V."/>
            <person name="Porcel B.M."/>
            <person name="Kachouri-Lafond R."/>
            <person name="Nishino A."/>
            <person name="Ugolini M."/>
            <person name="Chourrout P."/>
            <person name="Nishida H."/>
            <person name="Aasland R."/>
            <person name="Huzurbazar S."/>
            <person name="Westhof E."/>
            <person name="Delsuc F."/>
            <person name="Lehrach H."/>
            <person name="Reinhardt R."/>
            <person name="Weissenbach J."/>
            <person name="Roy S.W."/>
            <person name="Artiguenave F."/>
            <person name="Postlethwait J.H."/>
            <person name="Manak J.R."/>
            <person name="Thompson E.M."/>
            <person name="Jaillon O."/>
            <person name="Du Pasquier L."/>
            <person name="Boudinot P."/>
            <person name="Liberles D.A."/>
            <person name="Volff J.N."/>
            <person name="Philippe H."/>
            <person name="Lenhard B."/>
            <person name="Roest Crollius H."/>
            <person name="Wincker P."/>
            <person name="Chourrout D."/>
        </authorList>
    </citation>
    <scope>NUCLEOTIDE SEQUENCE [LARGE SCALE GENOMIC DNA]</scope>
</reference>
<evidence type="ECO:0008006" key="13">
    <source>
        <dbReference type="Google" id="ProtNLM"/>
    </source>
</evidence>
<feature type="domain" description="EGF-like" evidence="10">
    <location>
        <begin position="645"/>
        <end position="683"/>
    </location>
</feature>
<dbReference type="InterPro" id="IPR001881">
    <property type="entry name" value="EGF-like_Ca-bd_dom"/>
</dbReference>
<dbReference type="PROSITE" id="PS00022">
    <property type="entry name" value="EGF_1"/>
    <property type="match status" value="1"/>
</dbReference>
<keyword evidence="2" id="KW-0732">Signal</keyword>
<dbReference type="Pfam" id="PF07645">
    <property type="entry name" value="EGF_CA"/>
    <property type="match status" value="3"/>
</dbReference>
<dbReference type="FunFam" id="2.10.25.10:FF:000038">
    <property type="entry name" value="Fibrillin 2"/>
    <property type="match status" value="3"/>
</dbReference>
<evidence type="ECO:0000256" key="7">
    <source>
        <dbReference type="PROSITE-ProRule" id="PRU00076"/>
    </source>
</evidence>
<feature type="domain" description="EGF-like" evidence="10">
    <location>
        <begin position="282"/>
        <end position="320"/>
    </location>
</feature>
<dbReference type="PROSITE" id="PS01187">
    <property type="entry name" value="EGF_CA"/>
    <property type="match status" value="3"/>
</dbReference>
<feature type="disulfide bond" evidence="7">
    <location>
        <begin position="955"/>
        <end position="972"/>
    </location>
</feature>
<feature type="region of interest" description="Disordered" evidence="8">
    <location>
        <begin position="1189"/>
        <end position="1228"/>
    </location>
</feature>
<dbReference type="PROSITE" id="PS50026">
    <property type="entry name" value="EGF_3"/>
    <property type="match status" value="4"/>
</dbReference>
<dbReference type="SUPFAM" id="SSF57184">
    <property type="entry name" value="Growth factor receptor domain"/>
    <property type="match status" value="1"/>
</dbReference>
<dbReference type="EMBL" id="FN654361">
    <property type="protein sequence ID" value="CBY32597.1"/>
    <property type="molecule type" value="Genomic_DNA"/>
</dbReference>
<protein>
    <recommendedName>
        <fullName evidence="13">EGF-like domain-containing protein</fullName>
    </recommendedName>
</protein>
<dbReference type="InterPro" id="IPR000742">
    <property type="entry name" value="EGF"/>
</dbReference>
<dbReference type="PROSITE" id="PS50853">
    <property type="entry name" value="FN3"/>
    <property type="match status" value="1"/>
</dbReference>
<dbReference type="GO" id="GO:0005509">
    <property type="term" value="F:calcium ion binding"/>
    <property type="evidence" value="ECO:0007669"/>
    <property type="project" value="InterPro"/>
</dbReference>
<dbReference type="PROSITE" id="PS00010">
    <property type="entry name" value="ASX_HYDROXYL"/>
    <property type="match status" value="2"/>
</dbReference>
<dbReference type="Gene3D" id="2.60.40.10">
    <property type="entry name" value="Immunoglobulins"/>
    <property type="match status" value="1"/>
</dbReference>
<evidence type="ECO:0000256" key="4">
    <source>
        <dbReference type="ARBA" id="ARBA00022837"/>
    </source>
</evidence>
<dbReference type="PANTHER" id="PTHR24039:SF28">
    <property type="entry name" value="EGF-LIKE DOMAIN-CONTAINING PROTEIN"/>
    <property type="match status" value="1"/>
</dbReference>
<evidence type="ECO:0000259" key="11">
    <source>
        <dbReference type="PROSITE" id="PS50853"/>
    </source>
</evidence>